<dbReference type="Gene3D" id="2.60.40.1120">
    <property type="entry name" value="Carboxypeptidase-like, regulatory domain"/>
    <property type="match status" value="1"/>
</dbReference>
<dbReference type="PANTHER" id="PTHR40980:SF5">
    <property type="entry name" value="TONB-DEPENDENT RECEPTOR"/>
    <property type="match status" value="1"/>
</dbReference>
<gene>
    <name evidence="7" type="ORF">DVK85_04080</name>
</gene>
<comment type="subcellular location">
    <subcellularLocation>
        <location evidence="1">Cell outer membrane</location>
    </subcellularLocation>
</comment>
<dbReference type="AlphaFoldDB" id="A0A345HA43"/>
<feature type="domain" description="Outer membrane protein beta-barrel" evidence="6">
    <location>
        <begin position="526"/>
        <end position="938"/>
    </location>
</feature>
<dbReference type="SUPFAM" id="SSF56935">
    <property type="entry name" value="Porins"/>
    <property type="match status" value="1"/>
</dbReference>
<feature type="domain" description="TonB-dependent receptor plug" evidence="5">
    <location>
        <begin position="138"/>
        <end position="232"/>
    </location>
</feature>
<dbReference type="Gene3D" id="2.170.130.10">
    <property type="entry name" value="TonB-dependent receptor, plug domain"/>
    <property type="match status" value="1"/>
</dbReference>
<dbReference type="Pfam" id="PF07715">
    <property type="entry name" value="Plug"/>
    <property type="match status" value="1"/>
</dbReference>
<name>A0A345HA43_9FLAO</name>
<evidence type="ECO:0000256" key="1">
    <source>
        <dbReference type="ARBA" id="ARBA00004442"/>
    </source>
</evidence>
<dbReference type="EMBL" id="CP031188">
    <property type="protein sequence ID" value="AXG73453.1"/>
    <property type="molecule type" value="Genomic_DNA"/>
</dbReference>
<feature type="signal peptide" evidence="4">
    <location>
        <begin position="1"/>
        <end position="29"/>
    </location>
</feature>
<organism evidence="7 8">
    <name type="scientific">Flavobacterium arcticum</name>
    <dbReference type="NCBI Taxonomy" id="1784713"/>
    <lineage>
        <taxon>Bacteria</taxon>
        <taxon>Pseudomonadati</taxon>
        <taxon>Bacteroidota</taxon>
        <taxon>Flavobacteriia</taxon>
        <taxon>Flavobacteriales</taxon>
        <taxon>Flavobacteriaceae</taxon>
        <taxon>Flavobacterium</taxon>
    </lineage>
</organism>
<feature type="chain" id="PRO_5016650214" evidence="4">
    <location>
        <begin position="30"/>
        <end position="940"/>
    </location>
</feature>
<dbReference type="InterPro" id="IPR037066">
    <property type="entry name" value="Plug_dom_sf"/>
</dbReference>
<accession>A0A345HA43</accession>
<keyword evidence="8" id="KW-1185">Reference proteome</keyword>
<evidence type="ECO:0000256" key="3">
    <source>
        <dbReference type="ARBA" id="ARBA00023237"/>
    </source>
</evidence>
<sequence>MKNKQHTMRLKFLLICLFIFTLGFSQNTAIVTGTVTDKDMNNETLPFASVAIKGTNIGTNTDENGKYTLKVPAGSHTLVFGFLGYENIEVPITLAAGETKIINKSMSSTSVQLNDVVIEQQINREKESALLVDQKKAVEIKQSIGAQELARKATSTVEQGLTKISGITNVKGRGIFVRGLDDRYNYLLINGLPIASPDPDKKIIPLNYVSTSIVESVDVFKTFSSNLYQDFAGATFQINTKKAPSRPTTVFSFGVGYNTNTTFNDFYTDDSGSGFQNFAGYTGNSREIPNVYSEDNPLAYNATPEESANLFNSSWTPKKSTAPLNSKFGISHGQRIKEWDKGNLGVFLSFNYNNSYLYQSGVERRLSSEGNAQQDFKSKQYDFSTQKSGLFALNYKIYDKLDLTFNTIYLQNSSNAIAEGLGLNNSYTQLNNTPFFIRDTKYTENRVAIFQVLGDYEWMNRKHVLHFGTSYSDGKNSVPDRRVLVAAGNGENAEYITTNGINPFKFYQELDNSNINALVEYKIGFDHNEENDQYQSNVKIGYNTDLLDYNFFNRTISASFNGTPDQAIINTNNPEAFFQNGFANGFLRYRNTPDPTMDSNINQFINASYVNYTKQWEKLLIEVGVRAEYAIREIEYRLQTDNVYDPHRIEKYDPFDFSPALNIKYNLNDDTNIRLAASKTTTRPRLREILPTVYQGGDGNQTVGNRLLKNSTNYNFDLKYEIFPSNSEVLAIAAFGKLIQDPIERLFRSTSVGYLESFGNFDKAYLYGIELEGKLNIGNVFKADALKDLSLGFNGILMDSESKTENNNNEFGQITNKERQLQGASNWGINADISYEFKSGENFNSTFTLIFNTYGKRIYAVGVEGADDIYEKPINQFDLVWNTEFNDHLGLRFTIQNILDEKTLFTQDATKEIQFPDAYSNVYESYNLGVNFGLTLTYKL</sequence>
<protein>
    <submittedName>
        <fullName evidence="7">TonB-dependent receptor</fullName>
    </submittedName>
</protein>
<dbReference type="SUPFAM" id="SSF49464">
    <property type="entry name" value="Carboxypeptidase regulatory domain-like"/>
    <property type="match status" value="1"/>
</dbReference>
<dbReference type="Proteomes" id="UP000253951">
    <property type="component" value="Chromosome"/>
</dbReference>
<dbReference type="KEGG" id="fat:DVK85_04080"/>
<dbReference type="Gene3D" id="2.40.170.20">
    <property type="entry name" value="TonB-dependent receptor, beta-barrel domain"/>
    <property type="match status" value="1"/>
</dbReference>
<dbReference type="InterPro" id="IPR036942">
    <property type="entry name" value="Beta-barrel_TonB_sf"/>
</dbReference>
<reference evidence="7 8" key="1">
    <citation type="submission" date="2018-07" db="EMBL/GenBank/DDBJ databases">
        <title>Complete genome sequence of Flavobacterium arcticum type strain SM1502T.</title>
        <authorList>
            <person name="Li Y."/>
            <person name="Li D.-D."/>
        </authorList>
    </citation>
    <scope>NUCLEOTIDE SEQUENCE [LARGE SCALE GENOMIC DNA]</scope>
    <source>
        <strain evidence="7 8">SM1502</strain>
    </source>
</reference>
<keyword evidence="4" id="KW-0732">Signal</keyword>
<dbReference type="OrthoDB" id="9768470at2"/>
<evidence type="ECO:0000256" key="4">
    <source>
        <dbReference type="SAM" id="SignalP"/>
    </source>
</evidence>
<keyword evidence="2" id="KW-0472">Membrane</keyword>
<keyword evidence="3" id="KW-0998">Cell outer membrane</keyword>
<keyword evidence="7" id="KW-0675">Receptor</keyword>
<dbReference type="PANTHER" id="PTHR40980">
    <property type="entry name" value="PLUG DOMAIN-CONTAINING PROTEIN"/>
    <property type="match status" value="1"/>
</dbReference>
<dbReference type="Pfam" id="PF14905">
    <property type="entry name" value="OMP_b-brl_3"/>
    <property type="match status" value="1"/>
</dbReference>
<dbReference type="InterPro" id="IPR012910">
    <property type="entry name" value="Plug_dom"/>
</dbReference>
<evidence type="ECO:0000259" key="5">
    <source>
        <dbReference type="Pfam" id="PF07715"/>
    </source>
</evidence>
<proteinExistence type="predicted"/>
<dbReference type="InterPro" id="IPR008969">
    <property type="entry name" value="CarboxyPept-like_regulatory"/>
</dbReference>
<evidence type="ECO:0000313" key="8">
    <source>
        <dbReference type="Proteomes" id="UP000253951"/>
    </source>
</evidence>
<evidence type="ECO:0000259" key="6">
    <source>
        <dbReference type="Pfam" id="PF14905"/>
    </source>
</evidence>
<evidence type="ECO:0000256" key="2">
    <source>
        <dbReference type="ARBA" id="ARBA00023136"/>
    </source>
</evidence>
<dbReference type="InterPro" id="IPR041700">
    <property type="entry name" value="OMP_b-brl_3"/>
</dbReference>
<dbReference type="GO" id="GO:0009279">
    <property type="term" value="C:cell outer membrane"/>
    <property type="evidence" value="ECO:0007669"/>
    <property type="project" value="UniProtKB-SubCell"/>
</dbReference>
<dbReference type="Pfam" id="PF13715">
    <property type="entry name" value="CarbopepD_reg_2"/>
    <property type="match status" value="1"/>
</dbReference>
<evidence type="ECO:0000313" key="7">
    <source>
        <dbReference type="EMBL" id="AXG73453.1"/>
    </source>
</evidence>